<feature type="compositionally biased region" description="Polar residues" evidence="1">
    <location>
        <begin position="1"/>
        <end position="18"/>
    </location>
</feature>
<sequence length="603" mass="66678">MNSPSKRAVSTSAENSSPSKRKHNRSDESTQSTETQHTESTNITSPSAYSTSSVEKMDIDSVREDTEYYAGLSGNLKLLARGNKPKQQRPMISDPYGNPGVVPAPKNAYIVGKHIISEKLKNGLRKEMVDILEAMKPADWISFDFLRLGYSKVEKENPVVVFVTVNYGEISREEGQRVVRELEDACIRYDLNDVEVEMVEGRRMLSAGVGDVAELLPDQQGKIPLVGASIAVSREHIEFKTGCGTLGGYVMVDGITYGLTNHHVCLGPHRYSAFPSESEEGKIVWISQPAAKDFEDTMKSLETTLAALKKRKVPDQANITVFENRIRRLQELKSNGLNIGYIYKTSGIRVRDPVPGEDREKPYKLDWALIKMENSTRIPSQGDLVNEVPSYALLRETNVPQYVTAAGLEEGVGSLTSEELPEYLKRGLSYEEIHNKQSAAENKYAKYVVWKCGRTSHFTYGLSMDIHSSVKWTDEDKLNPLISEEWGIKDSIPDGASSFSKNGDSGSFVWDTDGYVAGLCWGGKFETFLTYVTPMEIVLEDIKKVCGAQEVRLVAMPGDDTVFGKPAQKSVSDADLKADDGLEAAFGNFGAVDNEATDVDEAI</sequence>
<organism evidence="2 3">
    <name type="scientific">Phialocephala subalpina</name>
    <dbReference type="NCBI Taxonomy" id="576137"/>
    <lineage>
        <taxon>Eukaryota</taxon>
        <taxon>Fungi</taxon>
        <taxon>Dikarya</taxon>
        <taxon>Ascomycota</taxon>
        <taxon>Pezizomycotina</taxon>
        <taxon>Leotiomycetes</taxon>
        <taxon>Helotiales</taxon>
        <taxon>Mollisiaceae</taxon>
        <taxon>Phialocephala</taxon>
        <taxon>Phialocephala fortinii species complex</taxon>
    </lineage>
</organism>
<accession>A0A1L7XDB4</accession>
<dbReference type="STRING" id="576137.A0A1L7XDB4"/>
<gene>
    <name evidence="2" type="ORF">PAC_12909</name>
</gene>
<proteinExistence type="predicted"/>
<keyword evidence="3" id="KW-1185">Reference proteome</keyword>
<dbReference type="OrthoDB" id="3563428at2759"/>
<dbReference type="AlphaFoldDB" id="A0A1L7XDB4"/>
<feature type="region of interest" description="Disordered" evidence="1">
    <location>
        <begin position="1"/>
        <end position="56"/>
    </location>
</feature>
<feature type="compositionally biased region" description="Low complexity" evidence="1">
    <location>
        <begin position="29"/>
        <end position="41"/>
    </location>
</feature>
<name>A0A1L7XDB4_9HELO</name>
<reference evidence="2 3" key="1">
    <citation type="submission" date="2016-03" db="EMBL/GenBank/DDBJ databases">
        <authorList>
            <person name="Ploux O."/>
        </authorList>
    </citation>
    <scope>NUCLEOTIDE SEQUENCE [LARGE SCALE GENOMIC DNA]</scope>
    <source>
        <strain evidence="2 3">UAMH 11012</strain>
    </source>
</reference>
<protein>
    <submittedName>
        <fullName evidence="2">Uncharacterized protein</fullName>
    </submittedName>
</protein>
<evidence type="ECO:0000256" key="1">
    <source>
        <dbReference type="SAM" id="MobiDB-lite"/>
    </source>
</evidence>
<feature type="compositionally biased region" description="Polar residues" evidence="1">
    <location>
        <begin position="42"/>
        <end position="54"/>
    </location>
</feature>
<dbReference type="EMBL" id="FJOG01000022">
    <property type="protein sequence ID" value="CZR63012.1"/>
    <property type="molecule type" value="Genomic_DNA"/>
</dbReference>
<evidence type="ECO:0000313" key="3">
    <source>
        <dbReference type="Proteomes" id="UP000184330"/>
    </source>
</evidence>
<evidence type="ECO:0000313" key="2">
    <source>
        <dbReference type="EMBL" id="CZR63012.1"/>
    </source>
</evidence>
<dbReference type="Proteomes" id="UP000184330">
    <property type="component" value="Unassembled WGS sequence"/>
</dbReference>